<dbReference type="Proteomes" id="UP000002009">
    <property type="component" value="Chromosome 4"/>
</dbReference>
<evidence type="ECO:0000259" key="3">
    <source>
        <dbReference type="PROSITE" id="PS50197"/>
    </source>
</evidence>
<dbReference type="Pfam" id="PF14844">
    <property type="entry name" value="PH_BEACH"/>
    <property type="match status" value="1"/>
</dbReference>
<dbReference type="PANTHER" id="PTHR13743">
    <property type="entry name" value="BEIGE/BEACH-RELATED"/>
    <property type="match status" value="1"/>
</dbReference>
<feature type="non-terminal residue" evidence="5">
    <location>
        <position position="1"/>
    </location>
</feature>
<feature type="non-terminal residue" evidence="5">
    <location>
        <position position="357"/>
    </location>
</feature>
<keyword evidence="6" id="KW-1185">Reference proteome</keyword>
<dbReference type="InterPro" id="IPR023362">
    <property type="entry name" value="PH-BEACH_dom"/>
</dbReference>
<dbReference type="InterPro" id="IPR011993">
    <property type="entry name" value="PH-like_dom_sf"/>
</dbReference>
<feature type="domain" description="BEACH-type PH" evidence="4">
    <location>
        <begin position="1"/>
        <end position="50"/>
    </location>
</feature>
<proteinExistence type="predicted"/>
<accession>C1E4E1</accession>
<keyword evidence="2" id="KW-0677">Repeat</keyword>
<organism evidence="5 6">
    <name type="scientific">Micromonas commoda (strain RCC299 / NOUM17 / CCMP2709)</name>
    <name type="common">Picoplanktonic green alga</name>
    <dbReference type="NCBI Taxonomy" id="296587"/>
    <lineage>
        <taxon>Eukaryota</taxon>
        <taxon>Viridiplantae</taxon>
        <taxon>Chlorophyta</taxon>
        <taxon>Mamiellophyceae</taxon>
        <taxon>Mamiellales</taxon>
        <taxon>Mamiellaceae</taxon>
        <taxon>Micromonas</taxon>
    </lineage>
</organism>
<dbReference type="EMBL" id="CP001325">
    <property type="protein sequence ID" value="ACO63100.1"/>
    <property type="molecule type" value="Genomic_DNA"/>
</dbReference>
<dbReference type="InterPro" id="IPR000409">
    <property type="entry name" value="BEACH_dom"/>
</dbReference>
<dbReference type="FunFam" id="1.10.1540.10:FF:000001">
    <property type="entry name" value="neurobeachin isoform X1"/>
    <property type="match status" value="1"/>
</dbReference>
<dbReference type="Gene3D" id="2.30.29.30">
    <property type="entry name" value="Pleckstrin-homology domain (PH domain)/Phosphotyrosine-binding domain (PTB)"/>
    <property type="match status" value="1"/>
</dbReference>
<evidence type="ECO:0000259" key="4">
    <source>
        <dbReference type="PROSITE" id="PS51783"/>
    </source>
</evidence>
<dbReference type="PROSITE" id="PS50197">
    <property type="entry name" value="BEACH"/>
    <property type="match status" value="1"/>
</dbReference>
<dbReference type="InterPro" id="IPR050865">
    <property type="entry name" value="BEACH_Domain"/>
</dbReference>
<keyword evidence="1" id="KW-0853">WD repeat</keyword>
<dbReference type="PROSITE" id="PS51783">
    <property type="entry name" value="PH_BEACH"/>
    <property type="match status" value="1"/>
</dbReference>
<gene>
    <name evidence="5" type="ORF">MICPUN_69010</name>
</gene>
<name>C1E4E1_MICCC</name>
<reference evidence="5 6" key="1">
    <citation type="journal article" date="2009" name="Science">
        <title>Green evolution and dynamic adaptations revealed by genomes of the marine picoeukaryotes Micromonas.</title>
        <authorList>
            <person name="Worden A.Z."/>
            <person name="Lee J.H."/>
            <person name="Mock T."/>
            <person name="Rouze P."/>
            <person name="Simmons M.P."/>
            <person name="Aerts A.L."/>
            <person name="Allen A.E."/>
            <person name="Cuvelier M.L."/>
            <person name="Derelle E."/>
            <person name="Everett M.V."/>
            <person name="Foulon E."/>
            <person name="Grimwood J."/>
            <person name="Gundlach H."/>
            <person name="Henrissat B."/>
            <person name="Napoli C."/>
            <person name="McDonald S.M."/>
            <person name="Parker M.S."/>
            <person name="Rombauts S."/>
            <person name="Salamov A."/>
            <person name="Von Dassow P."/>
            <person name="Badger J.H."/>
            <person name="Coutinho P.M."/>
            <person name="Demir E."/>
            <person name="Dubchak I."/>
            <person name="Gentemann C."/>
            <person name="Eikrem W."/>
            <person name="Gready J.E."/>
            <person name="John U."/>
            <person name="Lanier W."/>
            <person name="Lindquist E.A."/>
            <person name="Lucas S."/>
            <person name="Mayer K.F."/>
            <person name="Moreau H."/>
            <person name="Not F."/>
            <person name="Otillar R."/>
            <person name="Panaud O."/>
            <person name="Pangilinan J."/>
            <person name="Paulsen I."/>
            <person name="Piegu B."/>
            <person name="Poliakov A."/>
            <person name="Robbens S."/>
            <person name="Schmutz J."/>
            <person name="Toulza E."/>
            <person name="Wyss T."/>
            <person name="Zelensky A."/>
            <person name="Zhou K."/>
            <person name="Armbrust E.V."/>
            <person name="Bhattacharya D."/>
            <person name="Goodenough U.W."/>
            <person name="Van de Peer Y."/>
            <person name="Grigoriev I.V."/>
        </authorList>
    </citation>
    <scope>NUCLEOTIDE SEQUENCE [LARGE SCALE GENOMIC DNA]</scope>
    <source>
        <strain evidence="6">RCC299 / NOUM17</strain>
    </source>
</reference>
<dbReference type="InterPro" id="IPR036372">
    <property type="entry name" value="BEACH_dom_sf"/>
</dbReference>
<sequence length="357" mass="41364">RWPLDSLRGVQTRRYLLRRSALEIFLLDRRAYFLDLRTQEQRTRVYSTVAGLRPRHCGKFLEIGNSSPEALFRKSDITARWCRREMSNFDYIMALNTLAGRTYNDITQYPVFPWVIADYESETLNLDDPKTYRDLGKPVGALTKSRLERIKERYDAFDDPDIPKFHYGSHYSSAGIVLFYLLRLEPFTSLAHQLQGGKFDHADRLFNDVPTCWKGVTSDVSDVKELIPEFYYLPEMFVNVNNVDFGVKQSTGRTVNHCGLPPWAADAFDFVTKNRAALESEHVSRHLHLWIDLVFGYKQRGPAAVRANNVFYYLTYEGNVDMEAITDPTLLKATQDQIANFGQTPSQLTRKPHPRRM</sequence>
<evidence type="ECO:0000313" key="6">
    <source>
        <dbReference type="Proteomes" id="UP000002009"/>
    </source>
</evidence>
<dbReference type="Gene3D" id="1.10.1540.10">
    <property type="entry name" value="BEACH domain"/>
    <property type="match status" value="1"/>
</dbReference>
<dbReference type="eggNOG" id="KOG1787">
    <property type="taxonomic scope" value="Eukaryota"/>
</dbReference>
<dbReference type="RefSeq" id="XP_002501842.1">
    <property type="nucleotide sequence ID" value="XM_002501796.1"/>
</dbReference>
<dbReference type="PANTHER" id="PTHR13743:SF157">
    <property type="entry name" value="BEACH DOMAIN-CONTAINING PROTEIN C2"/>
    <property type="match status" value="1"/>
</dbReference>
<dbReference type="KEGG" id="mis:MICPUN_69010"/>
<evidence type="ECO:0008006" key="7">
    <source>
        <dbReference type="Google" id="ProtNLM"/>
    </source>
</evidence>
<feature type="domain" description="BEACH" evidence="3">
    <location>
        <begin position="66"/>
        <end position="356"/>
    </location>
</feature>
<dbReference type="SUPFAM" id="SSF50729">
    <property type="entry name" value="PH domain-like"/>
    <property type="match status" value="1"/>
</dbReference>
<dbReference type="SMART" id="SM01026">
    <property type="entry name" value="Beach"/>
    <property type="match status" value="1"/>
</dbReference>
<dbReference type="InParanoid" id="C1E4E1"/>
<evidence type="ECO:0000313" key="5">
    <source>
        <dbReference type="EMBL" id="ACO63100.1"/>
    </source>
</evidence>
<protein>
    <recommendedName>
        <fullName evidence="7">BEACH domain-containing protein</fullName>
    </recommendedName>
</protein>
<dbReference type="Pfam" id="PF02138">
    <property type="entry name" value="Beach"/>
    <property type="match status" value="1"/>
</dbReference>
<dbReference type="SUPFAM" id="SSF81837">
    <property type="entry name" value="BEACH domain"/>
    <property type="match status" value="1"/>
</dbReference>
<evidence type="ECO:0000256" key="2">
    <source>
        <dbReference type="ARBA" id="ARBA00022737"/>
    </source>
</evidence>
<dbReference type="GeneID" id="8242735"/>
<dbReference type="CDD" id="cd06071">
    <property type="entry name" value="Beach"/>
    <property type="match status" value="1"/>
</dbReference>
<evidence type="ECO:0000256" key="1">
    <source>
        <dbReference type="ARBA" id="ARBA00022574"/>
    </source>
</evidence>
<dbReference type="AlphaFoldDB" id="C1E4E1"/>
<dbReference type="OMA" id="SPMSNRW"/>
<dbReference type="OrthoDB" id="26681at2759"/>